<proteinExistence type="inferred from homology"/>
<evidence type="ECO:0000256" key="1">
    <source>
        <dbReference type="ARBA" id="ARBA00007125"/>
    </source>
</evidence>
<dbReference type="RefSeq" id="WP_118991305.1">
    <property type="nucleotide sequence ID" value="NZ_CP023434.1"/>
</dbReference>
<dbReference type="Gene3D" id="3.30.420.150">
    <property type="entry name" value="Exopolyphosphatase. Domain 2"/>
    <property type="match status" value="1"/>
</dbReference>
<dbReference type="PANTHER" id="PTHR30005">
    <property type="entry name" value="EXOPOLYPHOSPHATASE"/>
    <property type="match status" value="1"/>
</dbReference>
<dbReference type="InterPro" id="IPR043129">
    <property type="entry name" value="ATPase_NBD"/>
</dbReference>
<dbReference type="InterPro" id="IPR050273">
    <property type="entry name" value="GppA/Ppx_hydrolase"/>
</dbReference>
<protein>
    <submittedName>
        <fullName evidence="4">Exopolyphosphatase</fullName>
    </submittedName>
</protein>
<dbReference type="Pfam" id="PF02541">
    <property type="entry name" value="Ppx-GppA"/>
    <property type="match status" value="1"/>
</dbReference>
<evidence type="ECO:0000313" key="4">
    <source>
        <dbReference type="EMBL" id="AXY26448.1"/>
    </source>
</evidence>
<feature type="domain" description="Ppx/GppA phosphatase N-terminal" evidence="2">
    <location>
        <begin position="40"/>
        <end position="306"/>
    </location>
</feature>
<dbReference type="SUPFAM" id="SSF53067">
    <property type="entry name" value="Actin-like ATPase domain"/>
    <property type="match status" value="2"/>
</dbReference>
<dbReference type="InterPro" id="IPR003695">
    <property type="entry name" value="Ppx_GppA_N"/>
</dbReference>
<dbReference type="InterPro" id="IPR048950">
    <property type="entry name" value="Ppx_GppA_C"/>
</dbReference>
<dbReference type="AlphaFoldDB" id="A0A347WMZ1"/>
<feature type="domain" description="Ppx/GppA phosphatase C-terminal" evidence="3">
    <location>
        <begin position="320"/>
        <end position="478"/>
    </location>
</feature>
<dbReference type="GO" id="GO:0006357">
    <property type="term" value="P:regulation of transcription by RNA polymerase II"/>
    <property type="evidence" value="ECO:0007669"/>
    <property type="project" value="TreeGrafter"/>
</dbReference>
<evidence type="ECO:0000313" key="5">
    <source>
        <dbReference type="Proteomes" id="UP000263232"/>
    </source>
</evidence>
<dbReference type="Gene3D" id="1.10.3210.10">
    <property type="entry name" value="Hypothetical protein af1432"/>
    <property type="match status" value="1"/>
</dbReference>
<dbReference type="Pfam" id="PF21447">
    <property type="entry name" value="Ppx-GppA_III"/>
    <property type="match status" value="1"/>
</dbReference>
<dbReference type="Gene3D" id="3.30.420.40">
    <property type="match status" value="1"/>
</dbReference>
<dbReference type="Proteomes" id="UP000263232">
    <property type="component" value="Chromosome"/>
</dbReference>
<sequence>MYTEKVAIIDIGSNTIRLVIYGIDAQYNYIELQNVKTPARLSHFLEEEDGQKWMRQEGIDRLIQTLQSFNEVCWHYNVDVIRPMATAAIRQSANQEDIFAQVIEATGFNIELVQEEEEALYGQYAVTHTNTIKDAITIDIGGGSCEITLYEDKQGVYLHSFPFGAVSLKDQFFEGKAHNDPDAIAAAREYVSNAFKEYEWIRKAKKPIIAIGGSARNVANVHQLATNYPMAGIHGYEMNEVDLSDTFNLFVNTPYEEMSDIEGLSNDRTDLIIPATIVFQELMKVTKADIFSLSSQGLREGIILKYINEKYDTPIDNKLIRKRSVEGVVRDFPINTFGSDIDIHITLSLFEELVKWGQLEESAEIREELTFATILYRFGGFISTEADSQHTFYILSNMNLLGFSHYKRLRLALLASFRNRTLYKQYLETFEDWLTQEEFDLLERLGGLLKFAQALNDSKTAPIKDIRLLKADQNTYELLIYHNESIVAEKYRANRHKKHLERALDGSLKLNFVYTER</sequence>
<organism evidence="4 5">
    <name type="scientific">Suicoccus acidiformans</name>
    <dbReference type="NCBI Taxonomy" id="2036206"/>
    <lineage>
        <taxon>Bacteria</taxon>
        <taxon>Bacillati</taxon>
        <taxon>Bacillota</taxon>
        <taxon>Bacilli</taxon>
        <taxon>Lactobacillales</taxon>
        <taxon>Aerococcaceae</taxon>
        <taxon>Suicoccus</taxon>
    </lineage>
</organism>
<dbReference type="CDD" id="cd24052">
    <property type="entry name" value="ASKHA_NBD_HpPPX-GppA-like"/>
    <property type="match status" value="1"/>
</dbReference>
<dbReference type="PANTHER" id="PTHR30005:SF0">
    <property type="entry name" value="RETROGRADE REGULATION PROTEIN 2"/>
    <property type="match status" value="1"/>
</dbReference>
<dbReference type="SUPFAM" id="SSF109604">
    <property type="entry name" value="HD-domain/PDEase-like"/>
    <property type="match status" value="1"/>
</dbReference>
<dbReference type="EMBL" id="CP023434">
    <property type="protein sequence ID" value="AXY26448.1"/>
    <property type="molecule type" value="Genomic_DNA"/>
</dbReference>
<gene>
    <name evidence="4" type="ORF">CL176_10840</name>
</gene>
<accession>A0A347WMZ1</accession>
<dbReference type="KEGG" id="abae:CL176_10840"/>
<evidence type="ECO:0000259" key="2">
    <source>
        <dbReference type="Pfam" id="PF02541"/>
    </source>
</evidence>
<name>A0A347WMZ1_9LACT</name>
<reference evidence="4 5" key="1">
    <citation type="submission" date="2017-09" db="EMBL/GenBank/DDBJ databases">
        <title>Complete genome sequence of Oxytococcus suis strain ZY16052.</title>
        <authorList>
            <person name="Li F."/>
        </authorList>
    </citation>
    <scope>NUCLEOTIDE SEQUENCE [LARGE SCALE GENOMIC DNA]</scope>
    <source>
        <strain evidence="4 5">ZY16052</strain>
    </source>
</reference>
<comment type="similarity">
    <text evidence="1">Belongs to the GppA/Ppx family.</text>
</comment>
<dbReference type="OrthoDB" id="9807195at2"/>
<keyword evidence="5" id="KW-1185">Reference proteome</keyword>
<evidence type="ECO:0000259" key="3">
    <source>
        <dbReference type="Pfam" id="PF21447"/>
    </source>
</evidence>